<reference evidence="1" key="1">
    <citation type="submission" date="2012-11" db="EMBL/GenBank/DDBJ databases">
        <title>Dependencies among metagenomic species, viruses, plasmids and units of genetic variation.</title>
        <authorList>
            <person name="Nielsen H.B."/>
            <person name="Almeida M."/>
            <person name="Juncker A.S."/>
            <person name="Rasmussen S."/>
            <person name="Li J."/>
            <person name="Sunagawa S."/>
            <person name="Plichta D."/>
            <person name="Gautier L."/>
            <person name="Le Chatelier E."/>
            <person name="Peletier E."/>
            <person name="Bonde I."/>
            <person name="Nielsen T."/>
            <person name="Manichanh C."/>
            <person name="Arumugam M."/>
            <person name="Batto J."/>
            <person name="Santos M.B.Q.D."/>
            <person name="Blom N."/>
            <person name="Borruel N."/>
            <person name="Burgdorf K.S."/>
            <person name="Boumezbeur F."/>
            <person name="Casellas F."/>
            <person name="Dore J."/>
            <person name="Guarner F."/>
            <person name="Hansen T."/>
            <person name="Hildebrand F."/>
            <person name="Kaas R.S."/>
            <person name="Kennedy S."/>
            <person name="Kristiansen K."/>
            <person name="Kultima J.R."/>
            <person name="Leonard P."/>
            <person name="Levenez F."/>
            <person name="Lund O."/>
            <person name="Moumen B."/>
            <person name="Le Paslier D."/>
            <person name="Pons N."/>
            <person name="Pedersen O."/>
            <person name="Prifti E."/>
            <person name="Qin J."/>
            <person name="Raes J."/>
            <person name="Tap J."/>
            <person name="Tims S."/>
            <person name="Ussery D.W."/>
            <person name="Yamada T."/>
            <person name="MetaHit consortium"/>
            <person name="Renault P."/>
            <person name="Sicheritz-Ponten T."/>
            <person name="Bork P."/>
            <person name="Wang J."/>
            <person name="Brunak S."/>
            <person name="Ehrlich S.D."/>
        </authorList>
    </citation>
    <scope>NUCLEOTIDE SEQUENCE [LARGE SCALE GENOMIC DNA]</scope>
</reference>
<accession>R6TWF2</accession>
<evidence type="ECO:0000313" key="1">
    <source>
        <dbReference type="EMBL" id="CDC77783.1"/>
    </source>
</evidence>
<protein>
    <submittedName>
        <fullName evidence="1">Uncharacterized protein</fullName>
    </submittedName>
</protein>
<comment type="caution">
    <text evidence="1">The sequence shown here is derived from an EMBL/GenBank/DDBJ whole genome shotgun (WGS) entry which is preliminary data.</text>
</comment>
<gene>
    <name evidence="1" type="ORF">BN580_00026</name>
</gene>
<name>R6TWF2_9BACT</name>
<dbReference type="EMBL" id="CBFW010000448">
    <property type="protein sequence ID" value="CDC77783.1"/>
    <property type="molecule type" value="Genomic_DNA"/>
</dbReference>
<dbReference type="Proteomes" id="UP000017938">
    <property type="component" value="Unassembled WGS sequence"/>
</dbReference>
<dbReference type="AlphaFoldDB" id="R6TWF2"/>
<proteinExistence type="predicted"/>
<sequence length="67" mass="7785">MMKTEYAENGGFLQKDSVEHEEYAEAYSTESREVNRKDGADLLEKVLSRDNLNKANKRVKVVYYIIP</sequence>
<organism evidence="1 2">
    <name type="scientific">Candidatus Colimorpha enterica</name>
    <dbReference type="NCBI Taxonomy" id="3083063"/>
    <lineage>
        <taxon>Bacteria</taxon>
        <taxon>Pseudomonadati</taxon>
        <taxon>Bacteroidota</taxon>
        <taxon>Bacteroidia</taxon>
        <taxon>Bacteroidales</taxon>
        <taxon>Candidatus Colimorpha</taxon>
    </lineage>
</organism>
<evidence type="ECO:0000313" key="2">
    <source>
        <dbReference type="Proteomes" id="UP000017938"/>
    </source>
</evidence>